<reference evidence="2 3" key="2">
    <citation type="submission" date="2018-06" db="EMBL/GenBank/DDBJ databases">
        <title>Sequencing of bacterial isolates from soil warming experiment in Harvard Forest, Massachusetts, USA.</title>
        <authorList>
            <person name="Deangelis K.PhD."/>
        </authorList>
    </citation>
    <scope>NUCLEOTIDE SEQUENCE [LARGE SCALE GENOMIC DNA]</scope>
    <source>
        <strain evidence="2 3">GAS496</strain>
    </source>
</reference>
<evidence type="ECO:0000313" key="3">
    <source>
        <dbReference type="Proteomes" id="UP000247781"/>
    </source>
</evidence>
<dbReference type="Pfam" id="PF13452">
    <property type="entry name" value="FAS1_DH_region"/>
    <property type="match status" value="1"/>
</dbReference>
<dbReference type="AlphaFoldDB" id="A0A318H7S7"/>
<dbReference type="InterPro" id="IPR039569">
    <property type="entry name" value="FAS1-like_DH_region"/>
</dbReference>
<dbReference type="SUPFAM" id="SSF54637">
    <property type="entry name" value="Thioesterase/thiol ester dehydrase-isomerase"/>
    <property type="match status" value="1"/>
</dbReference>
<organism evidence="2 3">
    <name type="scientific">Mycolicibacterium moriokaense</name>
    <dbReference type="NCBI Taxonomy" id="39691"/>
    <lineage>
        <taxon>Bacteria</taxon>
        <taxon>Bacillati</taxon>
        <taxon>Actinomycetota</taxon>
        <taxon>Actinomycetes</taxon>
        <taxon>Mycobacteriales</taxon>
        <taxon>Mycobacteriaceae</taxon>
        <taxon>Mycolicibacterium</taxon>
    </lineage>
</organism>
<protein>
    <submittedName>
        <fullName evidence="2">MaoC dehydratase-like protein</fullName>
    </submittedName>
</protein>
<reference evidence="3" key="1">
    <citation type="submission" date="2018-05" db="EMBL/GenBank/DDBJ databases">
        <authorList>
            <person name="Deangelis K."/>
            <person name="Huntemann M."/>
            <person name="Clum A."/>
            <person name="Pillay M."/>
            <person name="Palaniappan K."/>
            <person name="Varghese N."/>
            <person name="Mikhailova N."/>
            <person name="Stamatis D."/>
            <person name="Reddy T."/>
            <person name="Daum C."/>
            <person name="Shapiro N."/>
            <person name="Ivanova N."/>
            <person name="Kyrpides N."/>
            <person name="Woyke T."/>
        </authorList>
    </citation>
    <scope>NUCLEOTIDE SEQUENCE [LARGE SCALE GENOMIC DNA]</scope>
    <source>
        <strain evidence="3">GAS496</strain>
    </source>
</reference>
<evidence type="ECO:0000259" key="1">
    <source>
        <dbReference type="Pfam" id="PF13452"/>
    </source>
</evidence>
<keyword evidence="3" id="KW-1185">Reference proteome</keyword>
<dbReference type="Gene3D" id="3.10.129.10">
    <property type="entry name" value="Hotdog Thioesterase"/>
    <property type="match status" value="1"/>
</dbReference>
<dbReference type="Proteomes" id="UP000247781">
    <property type="component" value="Unassembled WGS sequence"/>
</dbReference>
<name>A0A318H7S7_9MYCO</name>
<gene>
    <name evidence="2" type="ORF">C8E89_13349</name>
</gene>
<proteinExistence type="predicted"/>
<sequence length="192" mass="21208">MTSHVSRAEARVNTEAELADLATFIGMTLRSNIISQDCVNVAMIRHWVEAMGDDNPVYLDRRAAQATGRSDIVAPATMVQAWTMVGYRATVSPDAERPDLAGARALGQCLAAHGYTAVVATNSEFEFFEELSPGDRIRLDEVVEDISSERRTRLGVGRFVTSLKIYGDQEGNVVAQQRWRTLRYKPTDQDAG</sequence>
<dbReference type="InterPro" id="IPR029069">
    <property type="entry name" value="HotDog_dom_sf"/>
</dbReference>
<dbReference type="EMBL" id="QJJU01000033">
    <property type="protein sequence ID" value="PXX00788.1"/>
    <property type="molecule type" value="Genomic_DNA"/>
</dbReference>
<feature type="domain" description="FAS1-like dehydratase" evidence="1">
    <location>
        <begin position="37"/>
        <end position="176"/>
    </location>
</feature>
<accession>A0A318H7S7</accession>
<evidence type="ECO:0000313" key="2">
    <source>
        <dbReference type="EMBL" id="PXX00788.1"/>
    </source>
</evidence>
<comment type="caution">
    <text evidence="2">The sequence shown here is derived from an EMBL/GenBank/DDBJ whole genome shotgun (WGS) entry which is preliminary data.</text>
</comment>